<keyword evidence="2" id="KW-0547">Nucleotide-binding</keyword>
<dbReference type="InterPro" id="IPR008279">
    <property type="entry name" value="PEP-util_enz_mobile_dom"/>
</dbReference>
<dbReference type="EMBL" id="MHMM01000017">
    <property type="protein sequence ID" value="OGZ26733.1"/>
    <property type="molecule type" value="Genomic_DNA"/>
</dbReference>
<evidence type="ECO:0000313" key="5">
    <source>
        <dbReference type="EMBL" id="OGZ26733.1"/>
    </source>
</evidence>
<comment type="caution">
    <text evidence="5">The sequence shown here is derived from an EMBL/GenBank/DDBJ whole genome shotgun (WGS) entry which is preliminary data.</text>
</comment>
<protein>
    <recommendedName>
        <fullName evidence="4">PEP-utilising enzyme mobile domain-containing protein</fullName>
    </recommendedName>
</protein>
<dbReference type="InterPro" id="IPR006319">
    <property type="entry name" value="PEP_synth"/>
</dbReference>
<proteinExistence type="inferred from homology"/>
<dbReference type="STRING" id="1801677.A2365_02440"/>
<dbReference type="SUPFAM" id="SSF52009">
    <property type="entry name" value="Phosphohistidine domain"/>
    <property type="match status" value="1"/>
</dbReference>
<dbReference type="Gene3D" id="3.50.30.10">
    <property type="entry name" value="Phosphohistidine domain"/>
    <property type="match status" value="1"/>
</dbReference>
<evidence type="ECO:0000313" key="6">
    <source>
        <dbReference type="Proteomes" id="UP000177740"/>
    </source>
</evidence>
<name>A0A1G2ELS0_9BACT</name>
<organism evidence="5 6">
    <name type="scientific">Candidatus Nealsonbacteria bacterium RIFOXYB1_FULL_40_15</name>
    <dbReference type="NCBI Taxonomy" id="1801677"/>
    <lineage>
        <taxon>Bacteria</taxon>
        <taxon>Candidatus Nealsoniibacteriota</taxon>
    </lineage>
</organism>
<evidence type="ECO:0000256" key="1">
    <source>
        <dbReference type="ARBA" id="ARBA00007837"/>
    </source>
</evidence>
<dbReference type="InterPro" id="IPR036637">
    <property type="entry name" value="Phosphohistidine_dom_sf"/>
</dbReference>
<comment type="similarity">
    <text evidence="1">Belongs to the PEP-utilizing enzyme family.</text>
</comment>
<keyword evidence="3" id="KW-0067">ATP-binding</keyword>
<dbReference type="GO" id="GO:0005524">
    <property type="term" value="F:ATP binding"/>
    <property type="evidence" value="ECO:0007669"/>
    <property type="project" value="UniProtKB-KW"/>
</dbReference>
<dbReference type="PANTHER" id="PTHR43030:SF1">
    <property type="entry name" value="PHOSPHOENOLPYRUVATE SYNTHASE"/>
    <property type="match status" value="1"/>
</dbReference>
<accession>A0A1G2ELS0</accession>
<dbReference type="Pfam" id="PF00391">
    <property type="entry name" value="PEP-utilizers"/>
    <property type="match status" value="1"/>
</dbReference>
<evidence type="ECO:0000259" key="4">
    <source>
        <dbReference type="Pfam" id="PF00391"/>
    </source>
</evidence>
<dbReference type="PANTHER" id="PTHR43030">
    <property type="entry name" value="PHOSPHOENOLPYRUVATE SYNTHASE"/>
    <property type="match status" value="1"/>
</dbReference>
<feature type="domain" description="PEP-utilising enzyme mobile" evidence="4">
    <location>
        <begin position="403"/>
        <end position="474"/>
    </location>
</feature>
<gene>
    <name evidence="5" type="ORF">A2365_02440</name>
</gene>
<dbReference type="Proteomes" id="UP000177740">
    <property type="component" value="Unassembled WGS sequence"/>
</dbReference>
<dbReference type="GO" id="GO:0008986">
    <property type="term" value="F:pyruvate, water dikinase activity"/>
    <property type="evidence" value="ECO:0007669"/>
    <property type="project" value="InterPro"/>
</dbReference>
<sequence>MTKEEVLKYLQENEVDVQHAKAALVFAKLIYSSYVNSDKAHGVNYSPMFSYFFKNKGSNFYQLIPQKHIRAVSEKVYLDYCNDPKTLKDKIKKHKELDKELFRIWKDYIKNKSLLKTYKSITSIIGEWWLFGVIGEDKGEVIVQEVIPRFAKRHNLNTQEAKEIMMILAHPENQTVLNLERRDFLNICLAARRNKIPQKLIAGYIKKYFYFRTDFYEAKEITPEYLMEKAKEENGDILKEIRVADNNFKKIREEKGKILKKFKLTKEDKKDIYFSQTISEWFDRRKIGTMIQCYYLYSLLADIAKRYNVEYHDLAFSGHEELKRFLEGGDLNKEEIEKRNKGVFYAFEKGKEASIFYEGASELIDLAIQPKEKELKGQVASTGRLREITGNVRVVNNPGQDEFNQGDILVTSMTRIEFVPLMRKAKAIITNEGGIACHAAIVSRELGIPCIIGTKTATKQLKTGDNIKMDLEKGIINKI</sequence>
<evidence type="ECO:0000256" key="3">
    <source>
        <dbReference type="ARBA" id="ARBA00022840"/>
    </source>
</evidence>
<dbReference type="AlphaFoldDB" id="A0A1G2ELS0"/>
<evidence type="ECO:0000256" key="2">
    <source>
        <dbReference type="ARBA" id="ARBA00022741"/>
    </source>
</evidence>
<reference evidence="5 6" key="1">
    <citation type="journal article" date="2016" name="Nat. Commun.">
        <title>Thousands of microbial genomes shed light on interconnected biogeochemical processes in an aquifer system.</title>
        <authorList>
            <person name="Anantharaman K."/>
            <person name="Brown C.T."/>
            <person name="Hug L.A."/>
            <person name="Sharon I."/>
            <person name="Castelle C.J."/>
            <person name="Probst A.J."/>
            <person name="Thomas B.C."/>
            <person name="Singh A."/>
            <person name="Wilkins M.J."/>
            <person name="Karaoz U."/>
            <person name="Brodie E.L."/>
            <person name="Williams K.H."/>
            <person name="Hubbard S.S."/>
            <person name="Banfield J.F."/>
        </authorList>
    </citation>
    <scope>NUCLEOTIDE SEQUENCE [LARGE SCALE GENOMIC DNA]</scope>
</reference>